<keyword evidence="3" id="KW-1003">Cell membrane</keyword>
<dbReference type="OrthoDB" id="9770347at2"/>
<protein>
    <submittedName>
        <fullName evidence="8">Lipopolysaccharide biosynthesis protein</fullName>
    </submittedName>
</protein>
<feature type="transmembrane region" description="Helical" evidence="7">
    <location>
        <begin position="440"/>
        <end position="459"/>
    </location>
</feature>
<keyword evidence="6 7" id="KW-0472">Membrane</keyword>
<dbReference type="AlphaFoldDB" id="A0A095ZFC8"/>
<evidence type="ECO:0000313" key="9">
    <source>
        <dbReference type="Proteomes" id="UP000029556"/>
    </source>
</evidence>
<dbReference type="PANTHER" id="PTHR30250:SF10">
    <property type="entry name" value="LIPOPOLYSACCHARIDE BIOSYNTHESIS PROTEIN WZXC"/>
    <property type="match status" value="1"/>
</dbReference>
<comment type="subcellular location">
    <subcellularLocation>
        <location evidence="1">Cell membrane</location>
        <topology evidence="1">Multi-pass membrane protein</topology>
    </subcellularLocation>
</comment>
<accession>A0A095ZFC8</accession>
<comment type="similarity">
    <text evidence="2">Belongs to the polysaccharide synthase family.</text>
</comment>
<reference evidence="8 9" key="1">
    <citation type="submission" date="2014-07" db="EMBL/GenBank/DDBJ databases">
        <authorList>
            <person name="McCorrison J."/>
            <person name="Sanka R."/>
            <person name="Torralba M."/>
            <person name="Gillis M."/>
            <person name="Haft D.H."/>
            <person name="Methe B."/>
            <person name="Sutton G."/>
            <person name="Nelson K.E."/>
        </authorList>
    </citation>
    <scope>NUCLEOTIDE SEQUENCE [LARGE SCALE GENOMIC DNA]</scope>
    <source>
        <strain evidence="8 9">DNF00853</strain>
    </source>
</reference>
<feature type="transmembrane region" description="Helical" evidence="7">
    <location>
        <begin position="413"/>
        <end position="434"/>
    </location>
</feature>
<evidence type="ECO:0000256" key="2">
    <source>
        <dbReference type="ARBA" id="ARBA00007430"/>
    </source>
</evidence>
<organism evidence="8 9">
    <name type="scientific">Hoylesella buccalis DNF00853</name>
    <dbReference type="NCBI Taxonomy" id="1401074"/>
    <lineage>
        <taxon>Bacteria</taxon>
        <taxon>Pseudomonadati</taxon>
        <taxon>Bacteroidota</taxon>
        <taxon>Bacteroidia</taxon>
        <taxon>Bacteroidales</taxon>
        <taxon>Prevotellaceae</taxon>
        <taxon>Hoylesella</taxon>
    </lineage>
</organism>
<sequence length="483" mass="54543">MTETLKEKTTKGIFWGAMSNITLQLVGVVFGIMLGRILSDEDYGMMAMIAIFQLVAIALQNSGFTVAITNMKSPTHDDYNAVFWFNILVGGTLYILLFLSAPLIASFYDTPALTSLCRYSFLGILFASFGTAQSAWLFKNLHAKQQAKANIVAVLLSSITGVLMAWGGFRYWSLATQSLVYILLCTLLYWHYSPWRPSVHHISFAPVRQMFKFSFKILLTTLITQVNNNVLNILLGRLYTKHDVGQYNQAYQWDSKGFQLVQSIVNQVAQPVLVELKNEADRQLHAFRKMMRFSAFLSFPLLLGLGLVSREFIVLTITEKWLPSAQLLRLLCVSGAIFPLITLMSNLIISKGKANVYLGCTVALGALQIVLMLLLWPYGIRNMVIAYVCLNVSWLFVWFYFVRKSTGYTLPQFFKDVLPFAVSASVVMVVTYYATLGITHLLPLLVVRVVMAAVLYYVIMRVAKAEILRECQTAILSKWKKKH</sequence>
<evidence type="ECO:0000256" key="6">
    <source>
        <dbReference type="ARBA" id="ARBA00023136"/>
    </source>
</evidence>
<comment type="caution">
    <text evidence="8">The sequence shown here is derived from an EMBL/GenBank/DDBJ whole genome shotgun (WGS) entry which is preliminary data.</text>
</comment>
<evidence type="ECO:0000256" key="3">
    <source>
        <dbReference type="ARBA" id="ARBA00022475"/>
    </source>
</evidence>
<feature type="transmembrane region" description="Helical" evidence="7">
    <location>
        <begin position="327"/>
        <end position="349"/>
    </location>
</feature>
<feature type="transmembrane region" description="Helical" evidence="7">
    <location>
        <begin position="293"/>
        <end position="315"/>
    </location>
</feature>
<feature type="transmembrane region" description="Helical" evidence="7">
    <location>
        <begin position="46"/>
        <end position="69"/>
    </location>
</feature>
<evidence type="ECO:0000256" key="7">
    <source>
        <dbReference type="SAM" id="Phobius"/>
    </source>
</evidence>
<dbReference type="PANTHER" id="PTHR30250">
    <property type="entry name" value="PST FAMILY PREDICTED COLANIC ACID TRANSPORTER"/>
    <property type="match status" value="1"/>
</dbReference>
<evidence type="ECO:0000256" key="1">
    <source>
        <dbReference type="ARBA" id="ARBA00004651"/>
    </source>
</evidence>
<dbReference type="EMBL" id="JRNN01000095">
    <property type="protein sequence ID" value="KGF33091.1"/>
    <property type="molecule type" value="Genomic_DNA"/>
</dbReference>
<gene>
    <name evidence="8" type="ORF">HMPREF2137_11755</name>
</gene>
<keyword evidence="4 7" id="KW-0812">Transmembrane</keyword>
<feature type="transmembrane region" description="Helical" evidence="7">
    <location>
        <begin position="81"/>
        <end position="107"/>
    </location>
</feature>
<feature type="transmembrane region" description="Helical" evidence="7">
    <location>
        <begin position="175"/>
        <end position="192"/>
    </location>
</feature>
<evidence type="ECO:0000256" key="5">
    <source>
        <dbReference type="ARBA" id="ARBA00022989"/>
    </source>
</evidence>
<dbReference type="RefSeq" id="WP_036874712.1">
    <property type="nucleotide sequence ID" value="NZ_JRNN01000095.1"/>
</dbReference>
<feature type="transmembrane region" description="Helical" evidence="7">
    <location>
        <begin position="384"/>
        <end position="401"/>
    </location>
</feature>
<name>A0A095ZFC8_9BACT</name>
<dbReference type="Proteomes" id="UP000029556">
    <property type="component" value="Unassembled WGS sequence"/>
</dbReference>
<evidence type="ECO:0000313" key="8">
    <source>
        <dbReference type="EMBL" id="KGF33091.1"/>
    </source>
</evidence>
<proteinExistence type="inferred from homology"/>
<evidence type="ECO:0000256" key="4">
    <source>
        <dbReference type="ARBA" id="ARBA00022692"/>
    </source>
</evidence>
<feature type="transmembrane region" description="Helical" evidence="7">
    <location>
        <begin position="119"/>
        <end position="138"/>
    </location>
</feature>
<feature type="transmembrane region" description="Helical" evidence="7">
    <location>
        <begin position="356"/>
        <end position="378"/>
    </location>
</feature>
<dbReference type="GO" id="GO:0005886">
    <property type="term" value="C:plasma membrane"/>
    <property type="evidence" value="ECO:0007669"/>
    <property type="project" value="UniProtKB-SubCell"/>
</dbReference>
<dbReference type="Pfam" id="PF13440">
    <property type="entry name" value="Polysacc_synt_3"/>
    <property type="match status" value="1"/>
</dbReference>
<dbReference type="InterPro" id="IPR050833">
    <property type="entry name" value="Poly_Biosynth_Transport"/>
</dbReference>
<feature type="transmembrane region" description="Helical" evidence="7">
    <location>
        <begin position="12"/>
        <end position="34"/>
    </location>
</feature>
<dbReference type="CDD" id="cd13127">
    <property type="entry name" value="MATE_tuaB_like"/>
    <property type="match status" value="1"/>
</dbReference>
<feature type="transmembrane region" description="Helical" evidence="7">
    <location>
        <begin position="150"/>
        <end position="169"/>
    </location>
</feature>
<keyword evidence="5 7" id="KW-1133">Transmembrane helix</keyword>